<keyword evidence="3" id="KW-1185">Reference proteome</keyword>
<reference evidence="2" key="1">
    <citation type="submission" date="2022-07" db="EMBL/GenBank/DDBJ databases">
        <title>Genome analysis of Parmales, a sister group of diatoms, reveals the evolutionary specialization of diatoms from phago-mixotrophs to photoautotrophs.</title>
        <authorList>
            <person name="Ban H."/>
            <person name="Sato S."/>
            <person name="Yoshikawa S."/>
            <person name="Kazumasa Y."/>
            <person name="Nakamura Y."/>
            <person name="Ichinomiya M."/>
            <person name="Saitoh K."/>
            <person name="Sato N."/>
            <person name="Blanc-Mathieu R."/>
            <person name="Endo H."/>
            <person name="Kuwata A."/>
            <person name="Ogata H."/>
        </authorList>
    </citation>
    <scope>NUCLEOTIDE SEQUENCE</scope>
</reference>
<feature type="non-terminal residue" evidence="2">
    <location>
        <position position="94"/>
    </location>
</feature>
<dbReference type="Proteomes" id="UP001165082">
    <property type="component" value="Unassembled WGS sequence"/>
</dbReference>
<feature type="region of interest" description="Disordered" evidence="1">
    <location>
        <begin position="1"/>
        <end position="20"/>
    </location>
</feature>
<gene>
    <name evidence="2" type="ORF">TrRE_jg9647</name>
</gene>
<dbReference type="EMBL" id="BRXZ01004534">
    <property type="protein sequence ID" value="GMH50727.1"/>
    <property type="molecule type" value="Genomic_DNA"/>
</dbReference>
<feature type="region of interest" description="Disordered" evidence="1">
    <location>
        <begin position="68"/>
        <end position="94"/>
    </location>
</feature>
<protein>
    <submittedName>
        <fullName evidence="2">Uncharacterized protein</fullName>
    </submittedName>
</protein>
<dbReference type="AlphaFoldDB" id="A0A9W6ZA41"/>
<accession>A0A9W6ZA41</accession>
<sequence length="94" mass="9910">EVVDLCDSSSSSSVGLGYGSDDDVLECHEDGFAVMKSSRAGTDTRGLPYESDEEELDEITVVECRNGEGGGNWLNKHKGAKDPKAGGAEKTKNA</sequence>
<feature type="compositionally biased region" description="Low complexity" evidence="1">
    <location>
        <begin position="1"/>
        <end position="15"/>
    </location>
</feature>
<feature type="compositionally biased region" description="Basic and acidic residues" evidence="1">
    <location>
        <begin position="80"/>
        <end position="94"/>
    </location>
</feature>
<organism evidence="2 3">
    <name type="scientific">Triparma retinervis</name>
    <dbReference type="NCBI Taxonomy" id="2557542"/>
    <lineage>
        <taxon>Eukaryota</taxon>
        <taxon>Sar</taxon>
        <taxon>Stramenopiles</taxon>
        <taxon>Ochrophyta</taxon>
        <taxon>Bolidophyceae</taxon>
        <taxon>Parmales</taxon>
        <taxon>Triparmaceae</taxon>
        <taxon>Triparma</taxon>
    </lineage>
</organism>
<evidence type="ECO:0000313" key="3">
    <source>
        <dbReference type="Proteomes" id="UP001165082"/>
    </source>
</evidence>
<evidence type="ECO:0000256" key="1">
    <source>
        <dbReference type="SAM" id="MobiDB-lite"/>
    </source>
</evidence>
<comment type="caution">
    <text evidence="2">The sequence shown here is derived from an EMBL/GenBank/DDBJ whole genome shotgun (WGS) entry which is preliminary data.</text>
</comment>
<name>A0A9W6ZA41_9STRA</name>
<feature type="non-terminal residue" evidence="2">
    <location>
        <position position="1"/>
    </location>
</feature>
<evidence type="ECO:0000313" key="2">
    <source>
        <dbReference type="EMBL" id="GMH50727.1"/>
    </source>
</evidence>
<proteinExistence type="predicted"/>